<evidence type="ECO:0000256" key="1">
    <source>
        <dbReference type="ARBA" id="ARBA00004611"/>
    </source>
</evidence>
<dbReference type="GO" id="GO:0060271">
    <property type="term" value="P:cilium assembly"/>
    <property type="evidence" value="ECO:0007669"/>
    <property type="project" value="UniProtKB-UniRule"/>
</dbReference>
<reference evidence="14" key="1">
    <citation type="submission" date="2025-08" db="UniProtKB">
        <authorList>
            <consortium name="Ensembl"/>
        </authorList>
    </citation>
    <scope>IDENTIFICATION</scope>
</reference>
<proteinExistence type="inferred from homology"/>
<dbReference type="GO" id="GO:0015630">
    <property type="term" value="C:microtubule cytoskeleton"/>
    <property type="evidence" value="ECO:0007669"/>
    <property type="project" value="UniProtKB-UniRule"/>
</dbReference>
<evidence type="ECO:0000256" key="3">
    <source>
        <dbReference type="ARBA" id="ARBA00022490"/>
    </source>
</evidence>
<evidence type="ECO:0000256" key="4">
    <source>
        <dbReference type="ARBA" id="ARBA00022846"/>
    </source>
</evidence>
<evidence type="ECO:0000256" key="9">
    <source>
        <dbReference type="ARBA" id="ARBA00045224"/>
    </source>
</evidence>
<keyword evidence="5 12" id="KW-0175">Coiled coil</keyword>
<evidence type="ECO:0000256" key="11">
    <source>
        <dbReference type="RuleBase" id="RU367040"/>
    </source>
</evidence>
<evidence type="ECO:0000256" key="5">
    <source>
        <dbReference type="ARBA" id="ARBA00023054"/>
    </source>
</evidence>
<evidence type="ECO:0000256" key="13">
    <source>
        <dbReference type="SAM" id="MobiDB-lite"/>
    </source>
</evidence>
<comment type="subcellular location">
    <subcellularLocation>
        <location evidence="11">Cytoplasm</location>
        <location evidence="11">Cytoskeleton</location>
        <location evidence="11">Cilium axoneme</location>
    </subcellularLocation>
    <subcellularLocation>
        <location evidence="1">Cytoplasm</location>
        <location evidence="1">Cytoskeleton</location>
        <location evidence="1">Flagellum axoneme</location>
    </subcellularLocation>
</comment>
<keyword evidence="6 11" id="KW-0969">Cilium</keyword>
<dbReference type="PANTHER" id="PTHR19960">
    <property type="entry name" value="TEKTIN"/>
    <property type="match status" value="1"/>
</dbReference>
<evidence type="ECO:0000256" key="12">
    <source>
        <dbReference type="SAM" id="Coils"/>
    </source>
</evidence>
<keyword evidence="4 11" id="KW-0282">Flagellum</keyword>
<dbReference type="GO" id="GO:0060294">
    <property type="term" value="P:cilium movement involved in cell motility"/>
    <property type="evidence" value="ECO:0007669"/>
    <property type="project" value="UniProtKB-UniRule"/>
</dbReference>
<name>A0A3B4A1D8_9GOBI</name>
<organism evidence="14 15">
    <name type="scientific">Periophthalmus magnuspinnatus</name>
    <dbReference type="NCBI Taxonomy" id="409849"/>
    <lineage>
        <taxon>Eukaryota</taxon>
        <taxon>Metazoa</taxon>
        <taxon>Chordata</taxon>
        <taxon>Craniata</taxon>
        <taxon>Vertebrata</taxon>
        <taxon>Euteleostomi</taxon>
        <taxon>Actinopterygii</taxon>
        <taxon>Neopterygii</taxon>
        <taxon>Teleostei</taxon>
        <taxon>Neoteleostei</taxon>
        <taxon>Acanthomorphata</taxon>
        <taxon>Gobiaria</taxon>
        <taxon>Gobiiformes</taxon>
        <taxon>Gobioidei</taxon>
        <taxon>Gobiidae</taxon>
        <taxon>Oxudercinae</taxon>
        <taxon>Periophthalmus</taxon>
    </lineage>
</organism>
<keyword evidence="3" id="KW-0963">Cytoplasm</keyword>
<evidence type="ECO:0000256" key="10">
    <source>
        <dbReference type="ARBA" id="ARBA00046435"/>
    </source>
</evidence>
<reference evidence="14" key="2">
    <citation type="submission" date="2025-09" db="UniProtKB">
        <authorList>
            <consortium name="Ensembl"/>
        </authorList>
    </citation>
    <scope>IDENTIFICATION</scope>
</reference>
<dbReference type="InterPro" id="IPR048256">
    <property type="entry name" value="Tektin-like"/>
</dbReference>
<comment type="similarity">
    <text evidence="2 11">Belongs to the tektin family.</text>
</comment>
<dbReference type="Pfam" id="PF03148">
    <property type="entry name" value="Tektin"/>
    <property type="match status" value="1"/>
</dbReference>
<evidence type="ECO:0000313" key="14">
    <source>
        <dbReference type="Ensembl" id="ENSPMGP00000010590.1"/>
    </source>
</evidence>
<feature type="region of interest" description="Disordered" evidence="13">
    <location>
        <begin position="1"/>
        <end position="23"/>
    </location>
</feature>
<sequence length="411" mass="47537">QDPPIQTSSLDQPPESENTKQSNYDNALENLLNSKIRDRSELFRAECVRLMEEANKACKRMQADNQKRLDQRVKDINFLKKELEQKLEEIILETDSLITLQGRVQKALEACKDPLKVSVQCIDERMRRVPQKQLHDAVDQELLKEREAIEGVAVLLQRVLQQLTEQIRLNRSSKYHLEQDLKEKFEAQSIDKSCILMTHHSSNPILEPQNKSILPSLSVTPLQWESISDINLAKAEQQRNNSMSLRTLVESLLEQTASDLQKQFQATTLAFQLNVQELKKAKGQMEDHLSKVRILLEYNKQQTICEELEVSIQENQRCLSLAQGRLSLRQKRPSKEQCFDPAQAQLLNEVQVITAYITKLRQTLTQSEEEQRALVRCQLELQENINNKSGALYIDEVLCGQYREPVIIHNF</sequence>
<evidence type="ECO:0000313" key="15">
    <source>
        <dbReference type="Proteomes" id="UP000261520"/>
    </source>
</evidence>
<dbReference type="Proteomes" id="UP000261520">
    <property type="component" value="Unplaced"/>
</dbReference>
<protein>
    <recommendedName>
        <fullName evidence="11">Tektin</fullName>
    </recommendedName>
</protein>
<dbReference type="InterPro" id="IPR000435">
    <property type="entry name" value="Tektins"/>
</dbReference>
<comment type="function">
    <text evidence="9">Microtubule inner protein (MIP) part of the dynein-decorated doublet microtubules (DMTs) in cilia and flagellar axoneme. Forms filamentous polymers in the walls of ciliary and flagellar microtubules.</text>
</comment>
<feature type="coiled-coil region" evidence="12">
    <location>
        <begin position="51"/>
        <end position="100"/>
    </location>
</feature>
<evidence type="ECO:0000256" key="8">
    <source>
        <dbReference type="ARBA" id="ARBA00023273"/>
    </source>
</evidence>
<keyword evidence="7" id="KW-0206">Cytoskeleton</keyword>
<comment type="subunit">
    <text evidence="10">Microtubule inner protein component of sperm flagellar doublet microtubules.</text>
</comment>
<keyword evidence="15" id="KW-1185">Reference proteome</keyword>
<evidence type="ECO:0000256" key="7">
    <source>
        <dbReference type="ARBA" id="ARBA00023212"/>
    </source>
</evidence>
<dbReference type="GO" id="GO:0005930">
    <property type="term" value="C:axoneme"/>
    <property type="evidence" value="ECO:0007669"/>
    <property type="project" value="UniProtKB-SubCell"/>
</dbReference>
<dbReference type="AlphaFoldDB" id="A0A3B4A1D8"/>
<dbReference type="Ensembl" id="ENSPMGT00000011292.1">
    <property type="protein sequence ID" value="ENSPMGP00000010590.1"/>
    <property type="gene ID" value="ENSPMGG00000008759.1"/>
</dbReference>
<dbReference type="GO" id="GO:0005634">
    <property type="term" value="C:nucleus"/>
    <property type="evidence" value="ECO:0007669"/>
    <property type="project" value="TreeGrafter"/>
</dbReference>
<dbReference type="PANTHER" id="PTHR19960:SF25">
    <property type="entry name" value="TEKTIN-1"/>
    <property type="match status" value="1"/>
</dbReference>
<dbReference type="STRING" id="409849.ENSPMGP00000010590"/>
<keyword evidence="8 11" id="KW-0966">Cell projection</keyword>
<evidence type="ECO:0000256" key="2">
    <source>
        <dbReference type="ARBA" id="ARBA00007209"/>
    </source>
</evidence>
<accession>A0A3B4A1D8</accession>
<evidence type="ECO:0000256" key="6">
    <source>
        <dbReference type="ARBA" id="ARBA00023069"/>
    </source>
</evidence>